<reference evidence="3" key="1">
    <citation type="submission" date="2021-06" db="EMBL/GenBank/DDBJ databases">
        <authorList>
            <consortium name="DOE Joint Genome Institute"/>
            <person name="Mondo S.J."/>
            <person name="Amses K.R."/>
            <person name="Simmons D.R."/>
            <person name="Longcore J.E."/>
            <person name="Seto K."/>
            <person name="Alves G.H."/>
            <person name="Bonds A.E."/>
            <person name="Quandt C.A."/>
            <person name="Davis W.J."/>
            <person name="Chang Y."/>
            <person name="Letcher P.M."/>
            <person name="Powell M.J."/>
            <person name="Kuo A."/>
            <person name="Labutti K."/>
            <person name="Pangilinan J."/>
            <person name="Andreopoulos W."/>
            <person name="Tritt A."/>
            <person name="Riley R."/>
            <person name="Hundley H."/>
            <person name="Johnson J."/>
            <person name="Lipzen A."/>
            <person name="Barry K."/>
            <person name="Berbee M.L."/>
            <person name="Buchler N.E."/>
            <person name="Grigoriev I.V."/>
            <person name="Spatafora J.W."/>
            <person name="Stajich J.E."/>
            <person name="James T.Y."/>
        </authorList>
    </citation>
    <scope>NUCLEOTIDE SEQUENCE</scope>
    <source>
        <strain evidence="3">AG</strain>
    </source>
</reference>
<feature type="region of interest" description="Disordered" evidence="1">
    <location>
        <begin position="353"/>
        <end position="388"/>
    </location>
</feature>
<accession>A0AAD5EAB0</accession>
<protein>
    <submittedName>
        <fullName evidence="3">Uncharacterized protein</fullName>
    </submittedName>
</protein>
<evidence type="ECO:0000256" key="1">
    <source>
        <dbReference type="SAM" id="MobiDB-lite"/>
    </source>
</evidence>
<keyword evidence="4" id="KW-1185">Reference proteome</keyword>
<feature type="compositionally biased region" description="Polar residues" evidence="1">
    <location>
        <begin position="49"/>
        <end position="61"/>
    </location>
</feature>
<evidence type="ECO:0000313" key="4">
    <source>
        <dbReference type="Proteomes" id="UP001206595"/>
    </source>
</evidence>
<gene>
    <name evidence="3" type="ORF">K450DRAFT_240349</name>
</gene>
<name>A0AAD5EAB0_UMBRA</name>
<feature type="region of interest" description="Disordered" evidence="1">
    <location>
        <begin position="43"/>
        <end position="97"/>
    </location>
</feature>
<sequence length="388" mass="43225">MGVLQFAKLRKFLYDVAYIDWYLSFTQTYVFLLASVMANAAAASSPKSPTKTNNNFENTEQPFMKRKSHTRMGSAPPDTEVNYPQSPTPAQVVESRNGSLSYTNSYRRQFLSSSASSMTGTSIKTELDGSVIFHPDEEHPGKMYWESLFQPDRSFNRRPPRHPRGMGLQKSNSVYSFASAATNPQLGSALAMTGSNATAVPPRTSPDVNRYDVLTNIKGSHHNEKPIDKKQFEKLISQEKGLNDDSYNDNDLKAIYTQTTRSKSSPPSLLEEGLDDHTDVDLQYGKWYFWAGFICPLFWVIGGTYPARGRSNRAYLTWRRRNRAAFTVFMTLLVILLIVGLVLKPDVLGLRTSSPIPPSNIPNPPDSTSPPSDPRNPNAPVNAADVSP</sequence>
<evidence type="ECO:0000256" key="2">
    <source>
        <dbReference type="SAM" id="Phobius"/>
    </source>
</evidence>
<evidence type="ECO:0000313" key="3">
    <source>
        <dbReference type="EMBL" id="KAI8579789.1"/>
    </source>
</evidence>
<reference evidence="3" key="2">
    <citation type="journal article" date="2022" name="Proc. Natl. Acad. Sci. U.S.A.">
        <title>Diploid-dominant life cycles characterize the early evolution of Fungi.</title>
        <authorList>
            <person name="Amses K.R."/>
            <person name="Simmons D.R."/>
            <person name="Longcore J.E."/>
            <person name="Mondo S.J."/>
            <person name="Seto K."/>
            <person name="Jeronimo G.H."/>
            <person name="Bonds A.E."/>
            <person name="Quandt C.A."/>
            <person name="Davis W.J."/>
            <person name="Chang Y."/>
            <person name="Federici B.A."/>
            <person name="Kuo A."/>
            <person name="LaButti K."/>
            <person name="Pangilinan J."/>
            <person name="Andreopoulos W."/>
            <person name="Tritt A."/>
            <person name="Riley R."/>
            <person name="Hundley H."/>
            <person name="Johnson J."/>
            <person name="Lipzen A."/>
            <person name="Barry K."/>
            <person name="Lang B.F."/>
            <person name="Cuomo C.A."/>
            <person name="Buchler N.E."/>
            <person name="Grigoriev I.V."/>
            <person name="Spatafora J.W."/>
            <person name="Stajich J.E."/>
            <person name="James T.Y."/>
        </authorList>
    </citation>
    <scope>NUCLEOTIDE SEQUENCE</scope>
    <source>
        <strain evidence="3">AG</strain>
    </source>
</reference>
<dbReference type="EMBL" id="MU620917">
    <property type="protein sequence ID" value="KAI8579789.1"/>
    <property type="molecule type" value="Genomic_DNA"/>
</dbReference>
<dbReference type="GeneID" id="75914258"/>
<keyword evidence="2" id="KW-1133">Transmembrane helix</keyword>
<comment type="caution">
    <text evidence="3">The sequence shown here is derived from an EMBL/GenBank/DDBJ whole genome shotgun (WGS) entry which is preliminary data.</text>
</comment>
<keyword evidence="2" id="KW-0472">Membrane</keyword>
<organism evidence="3 4">
    <name type="scientific">Umbelopsis ramanniana AG</name>
    <dbReference type="NCBI Taxonomy" id="1314678"/>
    <lineage>
        <taxon>Eukaryota</taxon>
        <taxon>Fungi</taxon>
        <taxon>Fungi incertae sedis</taxon>
        <taxon>Mucoromycota</taxon>
        <taxon>Mucoromycotina</taxon>
        <taxon>Umbelopsidomycetes</taxon>
        <taxon>Umbelopsidales</taxon>
        <taxon>Umbelopsidaceae</taxon>
        <taxon>Umbelopsis</taxon>
    </lineage>
</organism>
<feature type="compositionally biased region" description="Pro residues" evidence="1">
    <location>
        <begin position="355"/>
        <end position="374"/>
    </location>
</feature>
<feature type="transmembrane region" description="Helical" evidence="2">
    <location>
        <begin position="287"/>
        <end position="305"/>
    </location>
</feature>
<feature type="compositionally biased region" description="Polar residues" evidence="1">
    <location>
        <begin position="82"/>
        <end position="97"/>
    </location>
</feature>
<feature type="transmembrane region" description="Helical" evidence="2">
    <location>
        <begin position="325"/>
        <end position="343"/>
    </location>
</feature>
<dbReference type="RefSeq" id="XP_051444793.1">
    <property type="nucleotide sequence ID" value="XM_051588913.1"/>
</dbReference>
<feature type="transmembrane region" description="Helical" evidence="2">
    <location>
        <begin position="21"/>
        <end position="42"/>
    </location>
</feature>
<dbReference type="AlphaFoldDB" id="A0AAD5EAB0"/>
<proteinExistence type="predicted"/>
<keyword evidence="2" id="KW-0812">Transmembrane</keyword>
<dbReference type="Proteomes" id="UP001206595">
    <property type="component" value="Unassembled WGS sequence"/>
</dbReference>